<keyword evidence="4 7" id="KW-0456">Lyase</keyword>
<dbReference type="Gene3D" id="3.40.640.10">
    <property type="entry name" value="Type I PLP-dependent aspartate aminotransferase-like (Major domain)"/>
    <property type="match status" value="1"/>
</dbReference>
<keyword evidence="3" id="KW-0663">Pyridoxal phosphate</keyword>
<evidence type="ECO:0000256" key="3">
    <source>
        <dbReference type="ARBA" id="ARBA00022898"/>
    </source>
</evidence>
<dbReference type="Gene3D" id="3.90.1150.10">
    <property type="entry name" value="Aspartate Aminotransferase, domain 1"/>
    <property type="match status" value="1"/>
</dbReference>
<dbReference type="PANTHER" id="PTHR43525">
    <property type="entry name" value="PROTEIN MALY"/>
    <property type="match status" value="1"/>
</dbReference>
<feature type="domain" description="Aminotransferase class I/classII large" evidence="6">
    <location>
        <begin position="37"/>
        <end position="376"/>
    </location>
</feature>
<dbReference type="InterPro" id="IPR004839">
    <property type="entry name" value="Aminotransferase_I/II_large"/>
</dbReference>
<gene>
    <name evidence="7" type="ORF">SAMN06893096_10439</name>
</gene>
<dbReference type="Proteomes" id="UP000198373">
    <property type="component" value="Unassembled WGS sequence"/>
</dbReference>
<dbReference type="CDD" id="cd00609">
    <property type="entry name" value="AAT_like"/>
    <property type="match status" value="1"/>
</dbReference>
<evidence type="ECO:0000313" key="7">
    <source>
        <dbReference type="EMBL" id="SNS42029.1"/>
    </source>
</evidence>
<protein>
    <recommendedName>
        <fullName evidence="2">cysteine-S-conjugate beta-lyase</fullName>
        <ecNumber evidence="2">4.4.1.13</ecNumber>
    </recommendedName>
</protein>
<evidence type="ECO:0000256" key="1">
    <source>
        <dbReference type="ARBA" id="ARBA00001933"/>
    </source>
</evidence>
<reference evidence="8" key="1">
    <citation type="submission" date="2017-06" db="EMBL/GenBank/DDBJ databases">
        <authorList>
            <person name="Varghese N."/>
            <person name="Submissions S."/>
        </authorList>
    </citation>
    <scope>NUCLEOTIDE SEQUENCE [LARGE SCALE GENOMIC DNA]</scope>
    <source>
        <strain evidence="8">DSM 46839</strain>
    </source>
</reference>
<evidence type="ECO:0000256" key="2">
    <source>
        <dbReference type="ARBA" id="ARBA00012224"/>
    </source>
</evidence>
<dbReference type="RefSeq" id="WP_089305678.1">
    <property type="nucleotide sequence ID" value="NZ_FZOO01000004.1"/>
</dbReference>
<dbReference type="InterPro" id="IPR051798">
    <property type="entry name" value="Class-II_PLP-Dep_Aminotrans"/>
</dbReference>
<dbReference type="EC" id="4.4.1.13" evidence="2"/>
<comment type="cofactor">
    <cofactor evidence="1">
        <name>pyridoxal 5'-phosphate</name>
        <dbReference type="ChEBI" id="CHEBI:597326"/>
    </cofactor>
</comment>
<organism evidence="7 8">
    <name type="scientific">Geodermatophilus pulveris</name>
    <dbReference type="NCBI Taxonomy" id="1564159"/>
    <lineage>
        <taxon>Bacteria</taxon>
        <taxon>Bacillati</taxon>
        <taxon>Actinomycetota</taxon>
        <taxon>Actinomycetes</taxon>
        <taxon>Geodermatophilales</taxon>
        <taxon>Geodermatophilaceae</taxon>
        <taxon>Geodermatophilus</taxon>
    </lineage>
</organism>
<comment type="similarity">
    <text evidence="5">Belongs to the class-II pyridoxal-phosphate-dependent aminotransferase family. MalY/PatB cystathionine beta-lyase subfamily.</text>
</comment>
<dbReference type="Pfam" id="PF00155">
    <property type="entry name" value="Aminotran_1_2"/>
    <property type="match status" value="1"/>
</dbReference>
<sequence length="385" mass="40150">MSDPFGDLTVAELRRRGGLKWTLYPDAIGMFVAESDLGTAPAVTEALHAAVAGGALGYLPPGLLTGMAEAYAGWSADRYGWEVPPERVRPVADVLAGLAAAVEHFSRPGSAVVLPTPAYMPFLTLPAVLGREAIEVPMARDGDRYVYDLDALDAAFRAGGHLLVLCNPHNPIGRVLEPAEMTAVAEVVDRHGGRVFSDEIHAPLVFPGSRHVPYASLGDVPAGHAVTATSASKAWNLPGLKCAQLVLSDAADAGLWARVGLHAEHGASTLGVVANTAAYTGGAGWLDDVLGYLDGNRRLLADLVATHLPGARYTPPEGTYLAWLDCRDLGLADPAAFFLDRAGVALTDGTLCGAAGSAFVRLNVATPRPVLTRAVEQMGAALAAR</sequence>
<evidence type="ECO:0000256" key="4">
    <source>
        <dbReference type="ARBA" id="ARBA00023239"/>
    </source>
</evidence>
<name>A0A239EBZ3_9ACTN</name>
<dbReference type="InterPro" id="IPR015424">
    <property type="entry name" value="PyrdxlP-dep_Trfase"/>
</dbReference>
<dbReference type="InterPro" id="IPR015422">
    <property type="entry name" value="PyrdxlP-dep_Trfase_small"/>
</dbReference>
<dbReference type="SUPFAM" id="SSF53383">
    <property type="entry name" value="PLP-dependent transferases"/>
    <property type="match status" value="1"/>
</dbReference>
<dbReference type="InterPro" id="IPR015421">
    <property type="entry name" value="PyrdxlP-dep_Trfase_major"/>
</dbReference>
<accession>A0A239EBZ3</accession>
<evidence type="ECO:0000256" key="5">
    <source>
        <dbReference type="ARBA" id="ARBA00037974"/>
    </source>
</evidence>
<dbReference type="GO" id="GO:0047804">
    <property type="term" value="F:cysteine-S-conjugate beta-lyase activity"/>
    <property type="evidence" value="ECO:0007669"/>
    <property type="project" value="UniProtKB-EC"/>
</dbReference>
<dbReference type="OrthoDB" id="3224382at2"/>
<keyword evidence="8" id="KW-1185">Reference proteome</keyword>
<evidence type="ECO:0000313" key="8">
    <source>
        <dbReference type="Proteomes" id="UP000198373"/>
    </source>
</evidence>
<evidence type="ECO:0000259" key="6">
    <source>
        <dbReference type="Pfam" id="PF00155"/>
    </source>
</evidence>
<dbReference type="GO" id="GO:0030170">
    <property type="term" value="F:pyridoxal phosphate binding"/>
    <property type="evidence" value="ECO:0007669"/>
    <property type="project" value="InterPro"/>
</dbReference>
<dbReference type="AlphaFoldDB" id="A0A239EBZ3"/>
<proteinExistence type="inferred from homology"/>
<dbReference type="PANTHER" id="PTHR43525:SF2">
    <property type="entry name" value="CYSTATHIONINE BETA-LYASE-RELATED"/>
    <property type="match status" value="1"/>
</dbReference>
<dbReference type="EMBL" id="FZOO01000004">
    <property type="protein sequence ID" value="SNS42029.1"/>
    <property type="molecule type" value="Genomic_DNA"/>
</dbReference>